<feature type="compositionally biased region" description="Basic and acidic residues" evidence="1">
    <location>
        <begin position="109"/>
        <end position="121"/>
    </location>
</feature>
<accession>A0A6A6HIK9</accession>
<organism evidence="2 3">
    <name type="scientific">Viridothelium virens</name>
    <name type="common">Speckled blister lichen</name>
    <name type="synonym">Trypethelium virens</name>
    <dbReference type="NCBI Taxonomy" id="1048519"/>
    <lineage>
        <taxon>Eukaryota</taxon>
        <taxon>Fungi</taxon>
        <taxon>Dikarya</taxon>
        <taxon>Ascomycota</taxon>
        <taxon>Pezizomycotina</taxon>
        <taxon>Dothideomycetes</taxon>
        <taxon>Dothideomycetes incertae sedis</taxon>
        <taxon>Trypetheliales</taxon>
        <taxon>Trypetheliaceae</taxon>
        <taxon>Viridothelium</taxon>
    </lineage>
</organism>
<dbReference type="GO" id="GO:0008608">
    <property type="term" value="P:attachment of spindle microtubules to kinetochore"/>
    <property type="evidence" value="ECO:0007669"/>
    <property type="project" value="InterPro"/>
</dbReference>
<evidence type="ECO:0000256" key="1">
    <source>
        <dbReference type="SAM" id="MobiDB-lite"/>
    </source>
</evidence>
<dbReference type="PANTHER" id="PTHR28289">
    <property type="entry name" value="DASH COMPLEX SUBUNIT HSK3"/>
    <property type="match status" value="1"/>
</dbReference>
<protein>
    <recommendedName>
        <fullName evidence="4">DASH complex subunit Hsk3 like-domain-containing protein</fullName>
    </recommendedName>
</protein>
<dbReference type="OrthoDB" id="3358869at2759"/>
<name>A0A6A6HIK9_VIRVR</name>
<dbReference type="GO" id="GO:0042729">
    <property type="term" value="C:DASH complex"/>
    <property type="evidence" value="ECO:0007669"/>
    <property type="project" value="TreeGrafter"/>
</dbReference>
<dbReference type="InterPro" id="IPR042332">
    <property type="entry name" value="Hsk3"/>
</dbReference>
<reference evidence="2" key="1">
    <citation type="journal article" date="2020" name="Stud. Mycol.">
        <title>101 Dothideomycetes genomes: a test case for predicting lifestyles and emergence of pathogens.</title>
        <authorList>
            <person name="Haridas S."/>
            <person name="Albert R."/>
            <person name="Binder M."/>
            <person name="Bloem J."/>
            <person name="Labutti K."/>
            <person name="Salamov A."/>
            <person name="Andreopoulos B."/>
            <person name="Baker S."/>
            <person name="Barry K."/>
            <person name="Bills G."/>
            <person name="Bluhm B."/>
            <person name="Cannon C."/>
            <person name="Castanera R."/>
            <person name="Culley D."/>
            <person name="Daum C."/>
            <person name="Ezra D."/>
            <person name="Gonzalez J."/>
            <person name="Henrissat B."/>
            <person name="Kuo A."/>
            <person name="Liang C."/>
            <person name="Lipzen A."/>
            <person name="Lutzoni F."/>
            <person name="Magnuson J."/>
            <person name="Mondo S."/>
            <person name="Nolan M."/>
            <person name="Ohm R."/>
            <person name="Pangilinan J."/>
            <person name="Park H.-J."/>
            <person name="Ramirez L."/>
            <person name="Alfaro M."/>
            <person name="Sun H."/>
            <person name="Tritt A."/>
            <person name="Yoshinaga Y."/>
            <person name="Zwiers L.-H."/>
            <person name="Turgeon B."/>
            <person name="Goodwin S."/>
            <person name="Spatafora J."/>
            <person name="Crous P."/>
            <person name="Grigoriev I."/>
        </authorList>
    </citation>
    <scope>NUCLEOTIDE SEQUENCE</scope>
    <source>
        <strain evidence="2">Tuck. ex Michener</strain>
    </source>
</reference>
<dbReference type="PANTHER" id="PTHR28289:SF1">
    <property type="entry name" value="DASH COMPLEX SUBUNIT HSK3"/>
    <property type="match status" value="1"/>
</dbReference>
<keyword evidence="3" id="KW-1185">Reference proteome</keyword>
<dbReference type="Proteomes" id="UP000800092">
    <property type="component" value="Unassembled WGS sequence"/>
</dbReference>
<evidence type="ECO:0000313" key="3">
    <source>
        <dbReference type="Proteomes" id="UP000800092"/>
    </source>
</evidence>
<gene>
    <name evidence="2" type="ORF">EV356DRAFT_509667</name>
</gene>
<dbReference type="InterPro" id="IPR013183">
    <property type="entry name" value="Hsk3-like"/>
</dbReference>
<dbReference type="GO" id="GO:0051010">
    <property type="term" value="F:microtubule plus-end binding"/>
    <property type="evidence" value="ECO:0007669"/>
    <property type="project" value="TreeGrafter"/>
</dbReference>
<dbReference type="AlphaFoldDB" id="A0A6A6HIK9"/>
<feature type="region of interest" description="Disordered" evidence="1">
    <location>
        <begin position="97"/>
        <end position="121"/>
    </location>
</feature>
<dbReference type="Pfam" id="PF08227">
    <property type="entry name" value="DASH_Hsk3"/>
    <property type="match status" value="1"/>
</dbReference>
<proteinExistence type="predicted"/>
<sequence>MSTNPPPRTPAARTTTAPRLSTVPPTTISTISSSQKPRQLSHLHAQLAQLTAHVADLENLLRMTAVQVESVRGLGGYAGGMFMAASKVLGEETVTGAGLGSNAMADSNSQKREERERSTGT</sequence>
<dbReference type="EMBL" id="ML991778">
    <property type="protein sequence ID" value="KAF2237791.1"/>
    <property type="molecule type" value="Genomic_DNA"/>
</dbReference>
<feature type="region of interest" description="Disordered" evidence="1">
    <location>
        <begin position="1"/>
        <end position="37"/>
    </location>
</feature>
<evidence type="ECO:0000313" key="2">
    <source>
        <dbReference type="EMBL" id="KAF2237791.1"/>
    </source>
</evidence>
<evidence type="ECO:0008006" key="4">
    <source>
        <dbReference type="Google" id="ProtNLM"/>
    </source>
</evidence>
<feature type="compositionally biased region" description="Low complexity" evidence="1">
    <location>
        <begin position="10"/>
        <end position="37"/>
    </location>
</feature>